<dbReference type="PANTHER" id="PTHR38166">
    <property type="entry name" value="C2H2-TYPE DOMAIN-CONTAINING PROTEIN-RELATED"/>
    <property type="match status" value="1"/>
</dbReference>
<feature type="region of interest" description="Disordered" evidence="1">
    <location>
        <begin position="627"/>
        <end position="670"/>
    </location>
</feature>
<dbReference type="EMBL" id="MU857709">
    <property type="protein sequence ID" value="KAK4245186.1"/>
    <property type="molecule type" value="Genomic_DNA"/>
</dbReference>
<evidence type="ECO:0000313" key="3">
    <source>
        <dbReference type="Proteomes" id="UP001303647"/>
    </source>
</evidence>
<feature type="region of interest" description="Disordered" evidence="1">
    <location>
        <begin position="385"/>
        <end position="450"/>
    </location>
</feature>
<gene>
    <name evidence="2" type="ORF">C7999DRAFT_34467</name>
</gene>
<feature type="compositionally biased region" description="Gly residues" evidence="1">
    <location>
        <begin position="401"/>
        <end position="414"/>
    </location>
</feature>
<feature type="compositionally biased region" description="Basic and acidic residues" evidence="1">
    <location>
        <begin position="214"/>
        <end position="229"/>
    </location>
</feature>
<comment type="caution">
    <text evidence="2">The sequence shown here is derived from an EMBL/GenBank/DDBJ whole genome shotgun (WGS) entry which is preliminary data.</text>
</comment>
<feature type="region of interest" description="Disordered" evidence="1">
    <location>
        <begin position="113"/>
        <end position="308"/>
    </location>
</feature>
<evidence type="ECO:0000313" key="2">
    <source>
        <dbReference type="EMBL" id="KAK4245186.1"/>
    </source>
</evidence>
<dbReference type="PANTHER" id="PTHR38166:SF1">
    <property type="entry name" value="C2H2-TYPE DOMAIN-CONTAINING PROTEIN"/>
    <property type="match status" value="1"/>
</dbReference>
<reference evidence="2" key="1">
    <citation type="journal article" date="2023" name="Mol. Phylogenet. Evol.">
        <title>Genome-scale phylogeny and comparative genomics of the fungal order Sordariales.</title>
        <authorList>
            <person name="Hensen N."/>
            <person name="Bonometti L."/>
            <person name="Westerberg I."/>
            <person name="Brannstrom I.O."/>
            <person name="Guillou S."/>
            <person name="Cros-Aarteil S."/>
            <person name="Calhoun S."/>
            <person name="Haridas S."/>
            <person name="Kuo A."/>
            <person name="Mondo S."/>
            <person name="Pangilinan J."/>
            <person name="Riley R."/>
            <person name="LaButti K."/>
            <person name="Andreopoulos B."/>
            <person name="Lipzen A."/>
            <person name="Chen C."/>
            <person name="Yan M."/>
            <person name="Daum C."/>
            <person name="Ng V."/>
            <person name="Clum A."/>
            <person name="Steindorff A."/>
            <person name="Ohm R.A."/>
            <person name="Martin F."/>
            <person name="Silar P."/>
            <person name="Natvig D.O."/>
            <person name="Lalanne C."/>
            <person name="Gautier V."/>
            <person name="Ament-Velasquez S.L."/>
            <person name="Kruys A."/>
            <person name="Hutchinson M.I."/>
            <person name="Powell A.J."/>
            <person name="Barry K."/>
            <person name="Miller A.N."/>
            <person name="Grigoriev I.V."/>
            <person name="Debuchy R."/>
            <person name="Gladieux P."/>
            <person name="Hiltunen Thoren M."/>
            <person name="Johannesson H."/>
        </authorList>
    </citation>
    <scope>NUCLEOTIDE SEQUENCE</scope>
    <source>
        <strain evidence="2">CBS 359.72</strain>
    </source>
</reference>
<protein>
    <submittedName>
        <fullName evidence="2">Uncharacterized protein</fullName>
    </submittedName>
</protein>
<proteinExistence type="predicted"/>
<feature type="compositionally biased region" description="Polar residues" evidence="1">
    <location>
        <begin position="636"/>
        <end position="670"/>
    </location>
</feature>
<feature type="compositionally biased region" description="Polar residues" evidence="1">
    <location>
        <begin position="244"/>
        <end position="259"/>
    </location>
</feature>
<feature type="compositionally biased region" description="Gly residues" evidence="1">
    <location>
        <begin position="423"/>
        <end position="434"/>
    </location>
</feature>
<name>A0AAN7CP11_9PEZI</name>
<dbReference type="AlphaFoldDB" id="A0AAN7CP11"/>
<feature type="region of interest" description="Disordered" evidence="1">
    <location>
        <begin position="1"/>
        <end position="49"/>
    </location>
</feature>
<evidence type="ECO:0000256" key="1">
    <source>
        <dbReference type="SAM" id="MobiDB-lite"/>
    </source>
</evidence>
<reference evidence="2" key="2">
    <citation type="submission" date="2023-05" db="EMBL/GenBank/DDBJ databases">
        <authorList>
            <consortium name="Lawrence Berkeley National Laboratory"/>
            <person name="Steindorff A."/>
            <person name="Hensen N."/>
            <person name="Bonometti L."/>
            <person name="Westerberg I."/>
            <person name="Brannstrom I.O."/>
            <person name="Guillou S."/>
            <person name="Cros-Aarteil S."/>
            <person name="Calhoun S."/>
            <person name="Haridas S."/>
            <person name="Kuo A."/>
            <person name="Mondo S."/>
            <person name="Pangilinan J."/>
            <person name="Riley R."/>
            <person name="Labutti K."/>
            <person name="Andreopoulos B."/>
            <person name="Lipzen A."/>
            <person name="Chen C."/>
            <person name="Yanf M."/>
            <person name="Daum C."/>
            <person name="Ng V."/>
            <person name="Clum A."/>
            <person name="Ohm R."/>
            <person name="Martin F."/>
            <person name="Silar P."/>
            <person name="Natvig D."/>
            <person name="Lalanne C."/>
            <person name="Gautier V."/>
            <person name="Ament-Velasquez S.L."/>
            <person name="Kruys A."/>
            <person name="Hutchinson M.I."/>
            <person name="Powell A.J."/>
            <person name="Barry K."/>
            <person name="Miller A.N."/>
            <person name="Grigoriev I.V."/>
            <person name="Debuchy R."/>
            <person name="Gladieux P."/>
            <person name="Thoren M.H."/>
            <person name="Johannesson H."/>
        </authorList>
    </citation>
    <scope>NUCLEOTIDE SEQUENCE</scope>
    <source>
        <strain evidence="2">CBS 359.72</strain>
    </source>
</reference>
<keyword evidence="3" id="KW-1185">Reference proteome</keyword>
<sequence length="857" mass="90303">MEHPGGTASDPTEPLATSGTEKLAGLTDGSARAGPSPIPTRATTSQAPELLFLRDKDGIANSELLRRDTDGSLASNFALQRSNTGWSVAASTATDLTDLNSPDAVFADEGVDSGAETCASSPRRSGFPHPLASQKRLPIRVPSNPIDHRPPVSSSSSDGLSPLHRRLGQIGSRKSSLSRYTVPDTVPGPSSSLSQGPSHSEAAESPVVEALSHQTEHEGVKTPNVHDQEGNNSAHRTGSIFRPRNSQPYASADQPSTVQVDRKDVDADNALTSGEFTPDGNVPVTVEASEGTTTPEQRPISRRSEASDLCGDDIGVPYSGPDDSIVHQVCDLILQQAFGIRLDDVAVAGSASIAYESVGNCLDELSRIVSNSGFSNAHLGASGPTWLAPGSRNNPIWPTRGAGGGSGDDQGNGDGGRKRPGGAHDGNGVGGGPSDGSPNGSGKRQKATTYQLSTDMHLSCPFRKRNPLRFNVRDFQACAVMAWQNISLLKQAMGSREALEAHALAGRDQICAPRTAPSSADPEDGITSGIEDILNDRKAGSKIDDWTSLWRLLFPGDIEVPDPDFVPPTELEEVYAQFNSDDSRRQLRERIQEVLGQAGGAGGMFDTFNSHVNSVFEVCRNKTGGVSNGRRRLRIQASQPAVSRRSPAQLTPGRQSSGRSDISISTPVSGPNTTSVFGSLGFPLMTEPQPHLDYATRVSSPANLCFNGARATMGLPSGRGGNQPVTIPPPPPQVHMNFSLSQDMASMLGGHVLAQPPRLAPADSGLDLTSLFAGQRAPDYSPVLSLGSQDASSGLQYGQHMPDESSRALTPGECRVQGQEFSPTDAGTVPGASDCFLGIYMPDAEDDGFEVVHRNDD</sequence>
<organism evidence="2 3">
    <name type="scientific">Corynascus novoguineensis</name>
    <dbReference type="NCBI Taxonomy" id="1126955"/>
    <lineage>
        <taxon>Eukaryota</taxon>
        <taxon>Fungi</taxon>
        <taxon>Dikarya</taxon>
        <taxon>Ascomycota</taxon>
        <taxon>Pezizomycotina</taxon>
        <taxon>Sordariomycetes</taxon>
        <taxon>Sordariomycetidae</taxon>
        <taxon>Sordariales</taxon>
        <taxon>Chaetomiaceae</taxon>
        <taxon>Corynascus</taxon>
    </lineage>
</organism>
<feature type="compositionally biased region" description="Low complexity" evidence="1">
    <location>
        <begin position="187"/>
        <end position="200"/>
    </location>
</feature>
<accession>A0AAN7CP11</accession>
<dbReference type="Proteomes" id="UP001303647">
    <property type="component" value="Unassembled WGS sequence"/>
</dbReference>